<dbReference type="PRINTS" id="PR00080">
    <property type="entry name" value="SDRFAMILY"/>
</dbReference>
<dbReference type="Proteomes" id="UP000199701">
    <property type="component" value="Unassembled WGS sequence"/>
</dbReference>
<dbReference type="PRINTS" id="PR00081">
    <property type="entry name" value="GDHRDH"/>
</dbReference>
<dbReference type="Pfam" id="PF00106">
    <property type="entry name" value="adh_short"/>
    <property type="match status" value="1"/>
</dbReference>
<organism evidence="3 4">
    <name type="scientific">[Clostridium] fimetarium</name>
    <dbReference type="NCBI Taxonomy" id="99656"/>
    <lineage>
        <taxon>Bacteria</taxon>
        <taxon>Bacillati</taxon>
        <taxon>Bacillota</taxon>
        <taxon>Clostridia</taxon>
        <taxon>Lachnospirales</taxon>
        <taxon>Lachnospiraceae</taxon>
    </lineage>
</organism>
<proteinExistence type="inferred from homology"/>
<dbReference type="GO" id="GO:0016616">
    <property type="term" value="F:oxidoreductase activity, acting on the CH-OH group of donors, NAD or NADP as acceptor"/>
    <property type="evidence" value="ECO:0007669"/>
    <property type="project" value="TreeGrafter"/>
</dbReference>
<comment type="similarity">
    <text evidence="1 2">Belongs to the short-chain dehydrogenases/reductases (SDR) family.</text>
</comment>
<sequence length="284" mass="31551">MVLRKFKEKLKYEQLEPLKYTEYLRDAYLTPSVVGGQLEGKKVLITGGSGGIGTVLALRFMTERSVVTISGRNQEKLESTVDYLRKKIPQAKVDYILIDQSSQQRIDTAVDYLKKTNKIPDILVNNAGVLSDVDKKRAFRNVTQSDFDNVWNINFKGTVQLTERIATEMVEQKISGNIINIASICAEFRNFQYTPYGISKAAIIEYTRLLCKKYPLLTVNVIQPGSVATVMSGLSMGDNISQNCNALYRPALPEEIAAFIAFLAGGFGVYLTDGGHIVSACEIL</sequence>
<evidence type="ECO:0000313" key="3">
    <source>
        <dbReference type="EMBL" id="SEW42018.1"/>
    </source>
</evidence>
<name>A0A1I0RLI8_9FIRM</name>
<dbReference type="InterPro" id="IPR020904">
    <property type="entry name" value="Sc_DH/Rdtase_CS"/>
</dbReference>
<dbReference type="Gene3D" id="3.40.50.720">
    <property type="entry name" value="NAD(P)-binding Rossmann-like Domain"/>
    <property type="match status" value="1"/>
</dbReference>
<dbReference type="InterPro" id="IPR036291">
    <property type="entry name" value="NAD(P)-bd_dom_sf"/>
</dbReference>
<protein>
    <submittedName>
        <fullName evidence="3">NAD(P)-dependent dehydrogenase, short-chain alcohol dehydrogenase family</fullName>
    </submittedName>
</protein>
<dbReference type="PROSITE" id="PS00061">
    <property type="entry name" value="ADH_SHORT"/>
    <property type="match status" value="1"/>
</dbReference>
<dbReference type="OrthoDB" id="9805904at2"/>
<accession>A0A1I0RLI8</accession>
<evidence type="ECO:0000256" key="2">
    <source>
        <dbReference type="RuleBase" id="RU000363"/>
    </source>
</evidence>
<dbReference type="AlphaFoldDB" id="A0A1I0RLI8"/>
<keyword evidence="4" id="KW-1185">Reference proteome</keyword>
<evidence type="ECO:0000256" key="1">
    <source>
        <dbReference type="ARBA" id="ARBA00006484"/>
    </source>
</evidence>
<dbReference type="EMBL" id="FOJI01000018">
    <property type="protein sequence ID" value="SEW42018.1"/>
    <property type="molecule type" value="Genomic_DNA"/>
</dbReference>
<dbReference type="SUPFAM" id="SSF51735">
    <property type="entry name" value="NAD(P)-binding Rossmann-fold domains"/>
    <property type="match status" value="1"/>
</dbReference>
<gene>
    <name evidence="3" type="ORF">SAMN05421659_11857</name>
</gene>
<dbReference type="PANTHER" id="PTHR42760">
    <property type="entry name" value="SHORT-CHAIN DEHYDROGENASES/REDUCTASES FAMILY MEMBER"/>
    <property type="match status" value="1"/>
</dbReference>
<reference evidence="3 4" key="1">
    <citation type="submission" date="2016-10" db="EMBL/GenBank/DDBJ databases">
        <authorList>
            <person name="de Groot N.N."/>
        </authorList>
    </citation>
    <scope>NUCLEOTIDE SEQUENCE [LARGE SCALE GENOMIC DNA]</scope>
    <source>
        <strain evidence="3 4">DSM 9179</strain>
    </source>
</reference>
<dbReference type="CDD" id="cd05233">
    <property type="entry name" value="SDR_c"/>
    <property type="match status" value="1"/>
</dbReference>
<dbReference type="InterPro" id="IPR002347">
    <property type="entry name" value="SDR_fam"/>
</dbReference>
<dbReference type="RefSeq" id="WP_092456938.1">
    <property type="nucleotide sequence ID" value="NZ_FOJI01000018.1"/>
</dbReference>
<evidence type="ECO:0000313" key="4">
    <source>
        <dbReference type="Proteomes" id="UP000199701"/>
    </source>
</evidence>
<dbReference type="STRING" id="99656.SAMN05421659_11857"/>